<sequence>MNLPNYRIYTHFFAKFSQRTKIKKLSLTWNRLTNCSLESILLNCPHLEALYLNGFIRYMLPNLVKFLNFSNSSKLKKLAIDFNDLDEVKEVIKSIYEKCANLERLDIFTSNQMDQQELEDLFQAFYIAKFFTSSLSCKSILTHLNLRGFKAVDSKAEYFKNFEKLKSIKNLDQPKIDYNSLNQ</sequence>
<reference evidence="1 2" key="1">
    <citation type="journal article" date="2015" name="Genome Biol. Evol.">
        <title>Phylogenomic analyses indicate that early fungi evolved digesting cell walls of algal ancestors of land plants.</title>
        <authorList>
            <person name="Chang Y."/>
            <person name="Wang S."/>
            <person name="Sekimoto S."/>
            <person name="Aerts A.L."/>
            <person name="Choi C."/>
            <person name="Clum A."/>
            <person name="LaButti K.M."/>
            <person name="Lindquist E.A."/>
            <person name="Yee Ngan C."/>
            <person name="Ohm R.A."/>
            <person name="Salamov A.A."/>
            <person name="Grigoriev I.V."/>
            <person name="Spatafora J.W."/>
            <person name="Berbee M.L."/>
        </authorList>
    </citation>
    <scope>NUCLEOTIDE SEQUENCE [LARGE SCALE GENOMIC DNA]</scope>
    <source>
        <strain evidence="1 2">NRRL 28638</strain>
    </source>
</reference>
<organism evidence="1 2">
    <name type="scientific">Conidiobolus coronatus (strain ATCC 28846 / CBS 209.66 / NRRL 28638)</name>
    <name type="common">Delacroixia coronata</name>
    <dbReference type="NCBI Taxonomy" id="796925"/>
    <lineage>
        <taxon>Eukaryota</taxon>
        <taxon>Fungi</taxon>
        <taxon>Fungi incertae sedis</taxon>
        <taxon>Zoopagomycota</taxon>
        <taxon>Entomophthoromycotina</taxon>
        <taxon>Entomophthoromycetes</taxon>
        <taxon>Entomophthorales</taxon>
        <taxon>Ancylistaceae</taxon>
        <taxon>Conidiobolus</taxon>
    </lineage>
</organism>
<name>A0A137NSR7_CONC2</name>
<dbReference type="SUPFAM" id="SSF52047">
    <property type="entry name" value="RNI-like"/>
    <property type="match status" value="1"/>
</dbReference>
<evidence type="ECO:0000313" key="1">
    <source>
        <dbReference type="EMBL" id="KXN65817.1"/>
    </source>
</evidence>
<dbReference type="AlphaFoldDB" id="A0A137NSR7"/>
<dbReference type="EMBL" id="KQ964812">
    <property type="protein sequence ID" value="KXN65817.1"/>
    <property type="molecule type" value="Genomic_DNA"/>
</dbReference>
<keyword evidence="2" id="KW-1185">Reference proteome</keyword>
<dbReference type="Gene3D" id="3.80.10.10">
    <property type="entry name" value="Ribonuclease Inhibitor"/>
    <property type="match status" value="1"/>
</dbReference>
<protein>
    <recommendedName>
        <fullName evidence="3">RNI-like protein</fullName>
    </recommendedName>
</protein>
<dbReference type="Proteomes" id="UP000070444">
    <property type="component" value="Unassembled WGS sequence"/>
</dbReference>
<dbReference type="InterPro" id="IPR032675">
    <property type="entry name" value="LRR_dom_sf"/>
</dbReference>
<evidence type="ECO:0008006" key="3">
    <source>
        <dbReference type="Google" id="ProtNLM"/>
    </source>
</evidence>
<accession>A0A137NSR7</accession>
<evidence type="ECO:0000313" key="2">
    <source>
        <dbReference type="Proteomes" id="UP000070444"/>
    </source>
</evidence>
<proteinExistence type="predicted"/>
<gene>
    <name evidence="1" type="ORF">CONCODRAFT_12492</name>
</gene>